<sequence>MKKRPPMYGANWSEGFRMWRDTGRPVKVLVLDARACLPLLVFVVYWCWTTFYIAMSGIIFFSVISWAGLTMPTALRMLRRLFVGPLRPAVPSWKRRRLA</sequence>
<dbReference type="AlphaFoldDB" id="A0A4U8Z8V5"/>
<accession>A0A4U8Z8V5</accession>
<gene>
    <name evidence="2" type="ORF">MTUNDRAET4_0147</name>
</gene>
<evidence type="ECO:0000256" key="1">
    <source>
        <dbReference type="SAM" id="Phobius"/>
    </source>
</evidence>
<reference evidence="2 3" key="1">
    <citation type="submission" date="2019-03" db="EMBL/GenBank/DDBJ databases">
        <authorList>
            <person name="Kox A.R. M."/>
        </authorList>
    </citation>
    <scope>NUCLEOTIDE SEQUENCE [LARGE SCALE GENOMIC DNA]</scope>
    <source>
        <strain evidence="2">MTUNDRAET4 annotated genome</strain>
        <plasmid evidence="3">3</plasmid>
    </source>
</reference>
<evidence type="ECO:0000313" key="2">
    <source>
        <dbReference type="EMBL" id="VFU17608.1"/>
    </source>
</evidence>
<protein>
    <submittedName>
        <fullName evidence="2">Intracellular multiplication protein IcmT</fullName>
    </submittedName>
</protein>
<keyword evidence="1" id="KW-0812">Transmembrane</keyword>
<feature type="transmembrane region" description="Helical" evidence="1">
    <location>
        <begin position="51"/>
        <end position="71"/>
    </location>
</feature>
<geneLocation type="plasmid" evidence="2 3">
    <name>3</name>
</geneLocation>
<dbReference type="NCBIfam" id="NF038220">
    <property type="entry name" value="IcmT_TraK"/>
    <property type="match status" value="1"/>
</dbReference>
<organism evidence="2 3">
    <name type="scientific">Methylocella tundrae</name>
    <dbReference type="NCBI Taxonomy" id="227605"/>
    <lineage>
        <taxon>Bacteria</taxon>
        <taxon>Pseudomonadati</taxon>
        <taxon>Pseudomonadota</taxon>
        <taxon>Alphaproteobacteria</taxon>
        <taxon>Hyphomicrobiales</taxon>
        <taxon>Beijerinckiaceae</taxon>
        <taxon>Methylocella</taxon>
    </lineage>
</organism>
<dbReference type="EMBL" id="LR536452">
    <property type="protein sequence ID" value="VFU17608.1"/>
    <property type="molecule type" value="Genomic_DNA"/>
</dbReference>
<name>A0A4U8Z8V5_METTU</name>
<dbReference type="KEGG" id="mtun:MTUNDRAET4_0147.2"/>
<dbReference type="RefSeq" id="WP_341263899.1">
    <property type="nucleotide sequence ID" value="NZ_LR536452.1"/>
</dbReference>
<dbReference type="Proteomes" id="UP000294360">
    <property type="component" value="Plasmid 3"/>
</dbReference>
<keyword evidence="2" id="KW-0614">Plasmid</keyword>
<proteinExistence type="predicted"/>
<keyword evidence="1" id="KW-1133">Transmembrane helix</keyword>
<keyword evidence="1" id="KW-0472">Membrane</keyword>
<evidence type="ECO:0000313" key="3">
    <source>
        <dbReference type="Proteomes" id="UP000294360"/>
    </source>
</evidence>
<dbReference type="InterPro" id="IPR047756">
    <property type="entry name" value="IcmT-like"/>
</dbReference>